<sequence>MGKKAARSGDGGHREPPWCPAVNLYVRCHEGSVPGGQHALFMNLGRVFPVFDTAAPEGRVRAAVLKMMRELYIGLDYRGPGDAMQAIAAHSSSGTYAPSGSAGSKRKWAPCW</sequence>
<feature type="region of interest" description="Disordered" evidence="1">
    <location>
        <begin position="92"/>
        <end position="112"/>
    </location>
</feature>
<gene>
    <name evidence="2" type="ORF">SAMD00023353_1601370</name>
</gene>
<protein>
    <submittedName>
        <fullName evidence="2">Uncharacterized protein</fullName>
    </submittedName>
</protein>
<dbReference type="Proteomes" id="UP000054516">
    <property type="component" value="Unassembled WGS sequence"/>
</dbReference>
<organism evidence="2">
    <name type="scientific">Rosellinia necatrix</name>
    <name type="common">White root-rot fungus</name>
    <dbReference type="NCBI Taxonomy" id="77044"/>
    <lineage>
        <taxon>Eukaryota</taxon>
        <taxon>Fungi</taxon>
        <taxon>Dikarya</taxon>
        <taxon>Ascomycota</taxon>
        <taxon>Pezizomycotina</taxon>
        <taxon>Sordariomycetes</taxon>
        <taxon>Xylariomycetidae</taxon>
        <taxon>Xylariales</taxon>
        <taxon>Xylariaceae</taxon>
        <taxon>Rosellinia</taxon>
    </lineage>
</organism>
<reference evidence="2" key="1">
    <citation type="submission" date="2016-03" db="EMBL/GenBank/DDBJ databases">
        <title>Draft genome sequence of Rosellinia necatrix.</title>
        <authorList>
            <person name="Kanematsu S."/>
        </authorList>
    </citation>
    <scope>NUCLEOTIDE SEQUENCE [LARGE SCALE GENOMIC DNA]</scope>
    <source>
        <strain evidence="2">W97</strain>
    </source>
</reference>
<dbReference type="AlphaFoldDB" id="A0A1S8A774"/>
<proteinExistence type="predicted"/>
<accession>A0A1S8A774</accession>
<feature type="compositionally biased region" description="Polar residues" evidence="1">
    <location>
        <begin position="92"/>
        <end position="102"/>
    </location>
</feature>
<dbReference type="EMBL" id="DF977461">
    <property type="protein sequence ID" value="GAW25947.1"/>
    <property type="molecule type" value="Genomic_DNA"/>
</dbReference>
<evidence type="ECO:0000256" key="1">
    <source>
        <dbReference type="SAM" id="MobiDB-lite"/>
    </source>
</evidence>
<name>A0A1S8A774_ROSNE</name>
<evidence type="ECO:0000313" key="2">
    <source>
        <dbReference type="EMBL" id="GAW25947.1"/>
    </source>
</evidence>
<evidence type="ECO:0000313" key="3">
    <source>
        <dbReference type="Proteomes" id="UP000054516"/>
    </source>
</evidence>
<keyword evidence="3" id="KW-1185">Reference proteome</keyword>